<organism evidence="2 3">
    <name type="scientific">Heligmosomoides polygyrus</name>
    <name type="common">Parasitic roundworm</name>
    <dbReference type="NCBI Taxonomy" id="6339"/>
    <lineage>
        <taxon>Eukaryota</taxon>
        <taxon>Metazoa</taxon>
        <taxon>Ecdysozoa</taxon>
        <taxon>Nematoda</taxon>
        <taxon>Chromadorea</taxon>
        <taxon>Rhabditida</taxon>
        <taxon>Rhabditina</taxon>
        <taxon>Rhabditomorpha</taxon>
        <taxon>Strongyloidea</taxon>
        <taxon>Heligmosomidae</taxon>
        <taxon>Heligmosomoides</taxon>
    </lineage>
</organism>
<keyword evidence="2" id="KW-1185">Reference proteome</keyword>
<evidence type="ECO:0000313" key="2">
    <source>
        <dbReference type="Proteomes" id="UP000050761"/>
    </source>
</evidence>
<dbReference type="EMBL" id="UZAH01001128">
    <property type="protein sequence ID" value="VDO19520.1"/>
    <property type="molecule type" value="Genomic_DNA"/>
</dbReference>
<dbReference type="Proteomes" id="UP000050761">
    <property type="component" value="Unassembled WGS sequence"/>
</dbReference>
<name>A0A183F4P5_HELPZ</name>
<evidence type="ECO:0000313" key="3">
    <source>
        <dbReference type="WBParaSite" id="HPBE_0000113701-mRNA-1"/>
    </source>
</evidence>
<dbReference type="AlphaFoldDB" id="A0A183F4P5"/>
<protein>
    <submittedName>
        <fullName evidence="1 3">Uncharacterized protein</fullName>
    </submittedName>
</protein>
<evidence type="ECO:0000313" key="1">
    <source>
        <dbReference type="EMBL" id="VDO19520.1"/>
    </source>
</evidence>
<reference evidence="3" key="2">
    <citation type="submission" date="2019-09" db="UniProtKB">
        <authorList>
            <consortium name="WormBaseParasite"/>
        </authorList>
    </citation>
    <scope>IDENTIFICATION</scope>
</reference>
<proteinExistence type="predicted"/>
<gene>
    <name evidence="1" type="ORF">HPBE_LOCUS1138</name>
</gene>
<sequence length="137" mass="15715">MRNITSKRSTAIPQGSSVRVQGPRAAALCLGPLGFIARLILERRRLFNLVFLDDTSAVASVTKRRKRYTTDNAVAVPQKDFLCSLRDLINDRSIPAYVKLMVDSLVETKESKRVHQRNDELMYELQKLWEEHSMPKQ</sequence>
<accession>A0A183F4P5</accession>
<accession>A0A3P7TC63</accession>
<reference evidence="1 2" key="1">
    <citation type="submission" date="2018-11" db="EMBL/GenBank/DDBJ databases">
        <authorList>
            <consortium name="Pathogen Informatics"/>
        </authorList>
    </citation>
    <scope>NUCLEOTIDE SEQUENCE [LARGE SCALE GENOMIC DNA]</scope>
</reference>
<dbReference type="WBParaSite" id="HPBE_0000113701-mRNA-1">
    <property type="protein sequence ID" value="HPBE_0000113701-mRNA-1"/>
    <property type="gene ID" value="HPBE_0000113701"/>
</dbReference>